<keyword evidence="2" id="KW-1185">Reference proteome</keyword>
<reference evidence="1 2" key="1">
    <citation type="journal article" date="2024" name="Plant Biotechnol. J.">
        <title>Genome and CRISPR/Cas9 system of a widespread forest tree (Populus alba) in the world.</title>
        <authorList>
            <person name="Liu Y.J."/>
            <person name="Jiang P.F."/>
            <person name="Han X.M."/>
            <person name="Li X.Y."/>
            <person name="Wang H.M."/>
            <person name="Wang Y.J."/>
            <person name="Wang X.X."/>
            <person name="Zeng Q.Y."/>
        </authorList>
    </citation>
    <scope>NUCLEOTIDE SEQUENCE [LARGE SCALE GENOMIC DNA]</scope>
    <source>
        <strain evidence="2">cv. PAL-ZL1</strain>
    </source>
</reference>
<sequence length="106" mass="11907">MLRVSKDLVRMRSPSTDLVFEVEKEQKLERGRSSAEHALLGNLRLNVSNIRIGYEKTREKGQGSAAEMASLKRVKEESARDLEVVLETETARDAKSSHLRIKLGGN</sequence>
<organism evidence="1 2">
    <name type="scientific">Populus alba</name>
    <name type="common">White poplar</name>
    <dbReference type="NCBI Taxonomy" id="43335"/>
    <lineage>
        <taxon>Eukaryota</taxon>
        <taxon>Viridiplantae</taxon>
        <taxon>Streptophyta</taxon>
        <taxon>Embryophyta</taxon>
        <taxon>Tracheophyta</taxon>
        <taxon>Spermatophyta</taxon>
        <taxon>Magnoliopsida</taxon>
        <taxon>eudicotyledons</taxon>
        <taxon>Gunneridae</taxon>
        <taxon>Pentapetalae</taxon>
        <taxon>rosids</taxon>
        <taxon>fabids</taxon>
        <taxon>Malpighiales</taxon>
        <taxon>Salicaceae</taxon>
        <taxon>Saliceae</taxon>
        <taxon>Populus</taxon>
    </lineage>
</organism>
<proteinExistence type="predicted"/>
<comment type="caution">
    <text evidence="1">The sequence shown here is derived from an EMBL/GenBank/DDBJ whole genome shotgun (WGS) entry which is preliminary data.</text>
</comment>
<dbReference type="Proteomes" id="UP000309997">
    <property type="component" value="Unassembled WGS sequence"/>
</dbReference>
<evidence type="ECO:0000313" key="1">
    <source>
        <dbReference type="EMBL" id="KAL3574682.1"/>
    </source>
</evidence>
<accession>A0ACC4B8H4</accession>
<name>A0ACC4B8H4_POPAL</name>
<protein>
    <submittedName>
        <fullName evidence="1">Uncharacterized protein</fullName>
    </submittedName>
</protein>
<gene>
    <name evidence="1" type="ORF">D5086_022783</name>
</gene>
<evidence type="ECO:0000313" key="2">
    <source>
        <dbReference type="Proteomes" id="UP000309997"/>
    </source>
</evidence>
<dbReference type="EMBL" id="RCHU02000012">
    <property type="protein sequence ID" value="KAL3574682.1"/>
    <property type="molecule type" value="Genomic_DNA"/>
</dbReference>